<reference evidence="4" key="1">
    <citation type="submission" date="2023-03" db="EMBL/GenBank/DDBJ databases">
        <title>Massive genome expansion in bonnet fungi (Mycena s.s.) driven by repeated elements and novel gene families across ecological guilds.</title>
        <authorList>
            <consortium name="Lawrence Berkeley National Laboratory"/>
            <person name="Harder C.B."/>
            <person name="Miyauchi S."/>
            <person name="Viragh M."/>
            <person name="Kuo A."/>
            <person name="Thoen E."/>
            <person name="Andreopoulos B."/>
            <person name="Lu D."/>
            <person name="Skrede I."/>
            <person name="Drula E."/>
            <person name="Henrissat B."/>
            <person name="Morin E."/>
            <person name="Kohler A."/>
            <person name="Barry K."/>
            <person name="LaButti K."/>
            <person name="Morin E."/>
            <person name="Salamov A."/>
            <person name="Lipzen A."/>
            <person name="Mereny Z."/>
            <person name="Hegedus B."/>
            <person name="Baldrian P."/>
            <person name="Stursova M."/>
            <person name="Weitz H."/>
            <person name="Taylor A."/>
            <person name="Grigoriev I.V."/>
            <person name="Nagy L.G."/>
            <person name="Martin F."/>
            <person name="Kauserud H."/>
        </authorList>
    </citation>
    <scope>NUCLEOTIDE SEQUENCE</scope>
    <source>
        <strain evidence="4">CBHHK002</strain>
    </source>
</reference>
<evidence type="ECO:0000313" key="5">
    <source>
        <dbReference type="Proteomes" id="UP001218218"/>
    </source>
</evidence>
<feature type="domain" description="BAG" evidence="3">
    <location>
        <begin position="545"/>
        <end position="589"/>
    </location>
</feature>
<feature type="coiled-coil region" evidence="1">
    <location>
        <begin position="105"/>
        <end position="132"/>
    </location>
</feature>
<dbReference type="Gene3D" id="1.20.58.120">
    <property type="entry name" value="BAG domain"/>
    <property type="match status" value="1"/>
</dbReference>
<feature type="region of interest" description="Disordered" evidence="2">
    <location>
        <begin position="409"/>
        <end position="483"/>
    </location>
</feature>
<protein>
    <recommendedName>
        <fullName evidence="3">BAG domain-containing protein</fullName>
    </recommendedName>
</protein>
<feature type="compositionally biased region" description="Low complexity" evidence="2">
    <location>
        <begin position="409"/>
        <end position="436"/>
    </location>
</feature>
<feature type="compositionally biased region" description="Low complexity" evidence="2">
    <location>
        <begin position="672"/>
        <end position="694"/>
    </location>
</feature>
<evidence type="ECO:0000256" key="2">
    <source>
        <dbReference type="SAM" id="MobiDB-lite"/>
    </source>
</evidence>
<keyword evidence="5" id="KW-1185">Reference proteome</keyword>
<dbReference type="Pfam" id="PF02179">
    <property type="entry name" value="BAG"/>
    <property type="match status" value="1"/>
</dbReference>
<dbReference type="InterPro" id="IPR003103">
    <property type="entry name" value="BAG_domain"/>
</dbReference>
<feature type="compositionally biased region" description="Low complexity" evidence="2">
    <location>
        <begin position="319"/>
        <end position="329"/>
    </location>
</feature>
<keyword evidence="1" id="KW-0175">Coiled coil</keyword>
<feature type="compositionally biased region" description="Pro residues" evidence="2">
    <location>
        <begin position="342"/>
        <end position="357"/>
    </location>
</feature>
<dbReference type="EMBL" id="JARIHO010000008">
    <property type="protein sequence ID" value="KAJ7356851.1"/>
    <property type="molecule type" value="Genomic_DNA"/>
</dbReference>
<evidence type="ECO:0000256" key="1">
    <source>
        <dbReference type="SAM" id="Coils"/>
    </source>
</evidence>
<dbReference type="GO" id="GO:0051087">
    <property type="term" value="F:protein-folding chaperone binding"/>
    <property type="evidence" value="ECO:0007669"/>
    <property type="project" value="InterPro"/>
</dbReference>
<comment type="caution">
    <text evidence="4">The sequence shown here is derived from an EMBL/GenBank/DDBJ whole genome shotgun (WGS) entry which is preliminary data.</text>
</comment>
<name>A0AAD7EYF1_9AGAR</name>
<evidence type="ECO:0000259" key="3">
    <source>
        <dbReference type="Pfam" id="PF02179"/>
    </source>
</evidence>
<dbReference type="Proteomes" id="UP001218218">
    <property type="component" value="Unassembled WGS sequence"/>
</dbReference>
<gene>
    <name evidence="4" type="ORF">DFH08DRAFT_954178</name>
</gene>
<feature type="compositionally biased region" description="Acidic residues" evidence="2">
    <location>
        <begin position="748"/>
        <end position="763"/>
    </location>
</feature>
<organism evidence="4 5">
    <name type="scientific">Mycena albidolilacea</name>
    <dbReference type="NCBI Taxonomy" id="1033008"/>
    <lineage>
        <taxon>Eukaryota</taxon>
        <taxon>Fungi</taxon>
        <taxon>Dikarya</taxon>
        <taxon>Basidiomycota</taxon>
        <taxon>Agaricomycotina</taxon>
        <taxon>Agaricomycetes</taxon>
        <taxon>Agaricomycetidae</taxon>
        <taxon>Agaricales</taxon>
        <taxon>Marasmiineae</taxon>
        <taxon>Mycenaceae</taxon>
        <taxon>Mycena</taxon>
    </lineage>
</organism>
<feature type="compositionally biased region" description="Basic and acidic residues" evidence="2">
    <location>
        <begin position="437"/>
        <end position="451"/>
    </location>
</feature>
<sequence>MFHHSYSSAPSYRTPVSQINPREKYLAALAEAKAAEAEYLAAERLQQEEDQLRQRLEQIQSLKHQPSAYYTHTPVPQYSQPAPLDLDALRRQIAAEERARIFREQEVEALRVQEAQRKAQELEALRIREERRAQLAVRDLERSRALAAQRVELQAHTQRALAPSFRVVVPEGPRTHHCRPAHRSPYPEFHDTVDLTPMFVGKRHHHQAHGCGCERKAHKEEAKPTSINLEDVFSQFLGGRVEARREPKSEKAQAPAEAVSVEQLLQHVFGGNTAAQPKAESKPAKEAPASQTKAPITIEQLISHFLSAAGVEVEHLKGSTSNATASTSTPVQPSEKKEAAPAPAPSQPAPKPAPAPAPATAQAPQPVGFEHILNHFLGTAGVRPAAPTQPTQTGGEVDLRQLLNMFLGGAAPTSAPAQPQAGPSNSASASNSTSSARKTELQEREERELAEAIRMSLAEPQPRPSPTTNESKGKAPAPAPVKDVASSTAEVHAIDASFAALSSEFVFPPQLDFSTSRTASPTRDGSAEESVMARLSYSPQNQPLRFYHQALSGLLARLDAVESFGDEELRHGRKEVVGRVEGALDEVERIVEGKWRRWAGRERASTPESVPAESGPSPAVDEAPVVVTAEDVDGLAAEPIEVADSEPASEPEFIPEPTTVPEPSPAVDAEETPSSSYPPASEPSSSYPPSAAESVATLRPSSPVPSSPAPLHVNPVAASPAPSDIDTFLLPASADTPVIQKKPRASDSDADVDVGSDWSEVDA</sequence>
<feature type="region of interest" description="Disordered" evidence="2">
    <location>
        <begin position="600"/>
        <end position="763"/>
    </location>
</feature>
<proteinExistence type="predicted"/>
<feature type="coiled-coil region" evidence="1">
    <location>
        <begin position="35"/>
        <end position="65"/>
    </location>
</feature>
<accession>A0AAD7EYF1</accession>
<dbReference type="SUPFAM" id="SSF63491">
    <property type="entry name" value="BAG domain"/>
    <property type="match status" value="1"/>
</dbReference>
<evidence type="ECO:0000313" key="4">
    <source>
        <dbReference type="EMBL" id="KAJ7356851.1"/>
    </source>
</evidence>
<feature type="region of interest" description="Disordered" evidence="2">
    <location>
        <begin position="317"/>
        <end position="363"/>
    </location>
</feature>
<dbReference type="InterPro" id="IPR036533">
    <property type="entry name" value="BAG_dom_sf"/>
</dbReference>
<dbReference type="AlphaFoldDB" id="A0AAD7EYF1"/>